<dbReference type="STRING" id="207949.RED65_07529"/>
<evidence type="ECO:0000313" key="3">
    <source>
        <dbReference type="Proteomes" id="UP000004263"/>
    </source>
</evidence>
<dbReference type="Pfam" id="PF06347">
    <property type="entry name" value="SH3_4"/>
    <property type="match status" value="1"/>
</dbReference>
<dbReference type="InterPro" id="IPR010466">
    <property type="entry name" value="DUF1058"/>
</dbReference>
<organism evidence="2 3">
    <name type="scientific">Bermanella marisrubri</name>
    <dbReference type="NCBI Taxonomy" id="207949"/>
    <lineage>
        <taxon>Bacteria</taxon>
        <taxon>Pseudomonadati</taxon>
        <taxon>Pseudomonadota</taxon>
        <taxon>Gammaproteobacteria</taxon>
        <taxon>Oceanospirillales</taxon>
        <taxon>Oceanospirillaceae</taxon>
        <taxon>Bermanella</taxon>
    </lineage>
</organism>
<gene>
    <name evidence="2" type="ORF">RED65_07529</name>
</gene>
<dbReference type="EMBL" id="AAQH01000024">
    <property type="protein sequence ID" value="EAT11071.1"/>
    <property type="molecule type" value="Genomic_DNA"/>
</dbReference>
<dbReference type="HOGENOM" id="CLU_078750_0_0_6"/>
<evidence type="ECO:0000313" key="2">
    <source>
        <dbReference type="EMBL" id="EAT11071.1"/>
    </source>
</evidence>
<dbReference type="Proteomes" id="UP000004263">
    <property type="component" value="Unassembled WGS sequence"/>
</dbReference>
<dbReference type="Gene3D" id="2.30.30.40">
    <property type="entry name" value="SH3 Domains"/>
    <property type="match status" value="1"/>
</dbReference>
<keyword evidence="3" id="KW-1185">Reference proteome</keyword>
<feature type="signal peptide" evidence="1">
    <location>
        <begin position="1"/>
        <end position="23"/>
    </location>
</feature>
<sequence length="256" mass="28768">MTVALSKILIFTLSAFVALSSIAETSTQDQKPEFVQLKVIDPFLELHTGPGRGYPIFHVVEQDEMVSVLRRRTNWFYVQDSRQRQGWVKQEGLARTLAPTGLPAALPETQHGDFLAQQGRVGFSFGQQGSSETASFTAGFRLLSWAGVEVEYGQIFGKFIDGDMYSGSIIIEPIKSWTFTPFISKGYGRQNWQVKEKQQVGTSPEVDTEFEFTGAGINYYIGYSFVVRAEFRSIYLNADNDNGNQTAWRLGFSSFF</sequence>
<dbReference type="AlphaFoldDB" id="Q1MYP5"/>
<dbReference type="OrthoDB" id="9148835at2"/>
<dbReference type="Gene3D" id="2.40.160.20">
    <property type="match status" value="1"/>
</dbReference>
<dbReference type="SUPFAM" id="SSF56925">
    <property type="entry name" value="OMPA-like"/>
    <property type="match status" value="1"/>
</dbReference>
<evidence type="ECO:0000256" key="1">
    <source>
        <dbReference type="SAM" id="SignalP"/>
    </source>
</evidence>
<reference evidence="2 3" key="1">
    <citation type="submission" date="2006-03" db="EMBL/GenBank/DDBJ databases">
        <authorList>
            <person name="Pinhassi J."/>
            <person name="Pedros-Alio C."/>
            <person name="Ferriera S."/>
            <person name="Johnson J."/>
            <person name="Kravitz S."/>
            <person name="Halpern A."/>
            <person name="Remington K."/>
            <person name="Beeson K."/>
            <person name="Tran B."/>
            <person name="Rogers Y.-H."/>
            <person name="Friedman R."/>
            <person name="Venter J.C."/>
        </authorList>
    </citation>
    <scope>NUCLEOTIDE SEQUENCE [LARGE SCALE GENOMIC DNA]</scope>
    <source>
        <strain evidence="2 3">RED65</strain>
    </source>
</reference>
<accession>Q1MYP5</accession>
<dbReference type="InterPro" id="IPR011250">
    <property type="entry name" value="OMP/PagP_B-barrel"/>
</dbReference>
<keyword evidence="1" id="KW-0732">Signal</keyword>
<proteinExistence type="predicted"/>
<comment type="caution">
    <text evidence="2">The sequence shown here is derived from an EMBL/GenBank/DDBJ whole genome shotgun (WGS) entry which is preliminary data.</text>
</comment>
<name>Q1MYP5_9GAMM</name>
<evidence type="ECO:0008006" key="4">
    <source>
        <dbReference type="Google" id="ProtNLM"/>
    </source>
</evidence>
<feature type="chain" id="PRO_5004194621" description="SH3b domain-containing protein" evidence="1">
    <location>
        <begin position="24"/>
        <end position="256"/>
    </location>
</feature>
<dbReference type="RefSeq" id="WP_007018941.1">
    <property type="nucleotide sequence ID" value="NZ_CH724119.1"/>
</dbReference>
<protein>
    <recommendedName>
        <fullName evidence="4">SH3b domain-containing protein</fullName>
    </recommendedName>
</protein>